<dbReference type="AlphaFoldDB" id="A0A9P6TUP4"/>
<accession>A0A9P6TUP4</accession>
<proteinExistence type="predicted"/>
<sequence>MASQNPLSHFDNDEGDYFDRSDEDRIGNSDPRDHLVDDRDPHDQPFNYQDRSLRRRTQEGTIAFDTIQHEDGVNFDKDDEDSGRGSP</sequence>
<protein>
    <submittedName>
        <fullName evidence="2">Uncharacterized protein</fullName>
    </submittedName>
</protein>
<feature type="compositionally biased region" description="Basic and acidic residues" evidence="1">
    <location>
        <begin position="17"/>
        <end position="43"/>
    </location>
</feature>
<dbReference type="EMBL" id="JAAAJA010002399">
    <property type="protein sequence ID" value="KAG0240691.1"/>
    <property type="molecule type" value="Genomic_DNA"/>
</dbReference>
<feature type="compositionally biased region" description="Basic and acidic residues" evidence="1">
    <location>
        <begin position="67"/>
        <end position="76"/>
    </location>
</feature>
<organism evidence="2 3">
    <name type="scientific">Mortierella polycephala</name>
    <dbReference type="NCBI Taxonomy" id="41804"/>
    <lineage>
        <taxon>Eukaryota</taxon>
        <taxon>Fungi</taxon>
        <taxon>Fungi incertae sedis</taxon>
        <taxon>Mucoromycota</taxon>
        <taxon>Mortierellomycotina</taxon>
        <taxon>Mortierellomycetes</taxon>
        <taxon>Mortierellales</taxon>
        <taxon>Mortierellaceae</taxon>
        <taxon>Mortierella</taxon>
    </lineage>
</organism>
<dbReference type="Proteomes" id="UP000726737">
    <property type="component" value="Unassembled WGS sequence"/>
</dbReference>
<evidence type="ECO:0000256" key="1">
    <source>
        <dbReference type="SAM" id="MobiDB-lite"/>
    </source>
</evidence>
<feature type="non-terminal residue" evidence="2">
    <location>
        <position position="87"/>
    </location>
</feature>
<feature type="region of interest" description="Disordered" evidence="1">
    <location>
        <begin position="1"/>
        <end position="87"/>
    </location>
</feature>
<name>A0A9P6TUP4_9FUNG</name>
<reference evidence="2" key="1">
    <citation type="journal article" date="2020" name="Fungal Divers.">
        <title>Resolving the Mortierellaceae phylogeny through synthesis of multi-gene phylogenetics and phylogenomics.</title>
        <authorList>
            <person name="Vandepol N."/>
            <person name="Liber J."/>
            <person name="Desiro A."/>
            <person name="Na H."/>
            <person name="Kennedy M."/>
            <person name="Barry K."/>
            <person name="Grigoriev I.V."/>
            <person name="Miller A.N."/>
            <person name="O'Donnell K."/>
            <person name="Stajich J.E."/>
            <person name="Bonito G."/>
        </authorList>
    </citation>
    <scope>NUCLEOTIDE SEQUENCE</scope>
    <source>
        <strain evidence="2">KOD948</strain>
    </source>
</reference>
<evidence type="ECO:0000313" key="3">
    <source>
        <dbReference type="Proteomes" id="UP000726737"/>
    </source>
</evidence>
<evidence type="ECO:0000313" key="2">
    <source>
        <dbReference type="EMBL" id="KAG0240691.1"/>
    </source>
</evidence>
<gene>
    <name evidence="2" type="ORF">BG011_003635</name>
</gene>
<keyword evidence="3" id="KW-1185">Reference proteome</keyword>
<comment type="caution">
    <text evidence="2">The sequence shown here is derived from an EMBL/GenBank/DDBJ whole genome shotgun (WGS) entry which is preliminary data.</text>
</comment>